<evidence type="ECO:0000259" key="2">
    <source>
        <dbReference type="Pfam" id="PF00561"/>
    </source>
</evidence>
<dbReference type="AlphaFoldDB" id="A0A7H1BKN0"/>
<dbReference type="PANTHER" id="PTHR43194:SF5">
    <property type="entry name" value="PIMELOYL-[ACYL-CARRIER PROTEIN] METHYL ESTER ESTERASE"/>
    <property type="match status" value="1"/>
</dbReference>
<evidence type="ECO:0000313" key="3">
    <source>
        <dbReference type="EMBL" id="QNS09285.1"/>
    </source>
</evidence>
<keyword evidence="3" id="KW-0614">Plasmid</keyword>
<dbReference type="PANTHER" id="PTHR43194">
    <property type="entry name" value="HYDROLASE ALPHA/BETA FOLD FAMILY"/>
    <property type="match status" value="1"/>
</dbReference>
<feature type="compositionally biased region" description="Low complexity" evidence="1">
    <location>
        <begin position="1"/>
        <end position="13"/>
    </location>
</feature>
<dbReference type="InterPro" id="IPR050228">
    <property type="entry name" value="Carboxylesterase_BioH"/>
</dbReference>
<dbReference type="Pfam" id="PF00561">
    <property type="entry name" value="Abhydrolase_1"/>
    <property type="match status" value="1"/>
</dbReference>
<sequence length="459" mass="48853">MTDALEASEVRASAARDEAARSGAAQDGAAPDVPAQSEAGPLRSLFDAVHDTVTEVRARQDDYFVRRPLRLPARLLSAGGDETVAASLARLLGDTYALTVEAVSDEAELTAVDRLAAARATRSGPLPAPAPPSAREAAALARLQEERRAAVTREADRIGAAAPERVGVLGGVLPYLAAGPRTEDRPPVVLVNALGMGTALWHPLMAVLARTHRVLTWAPRGTAPDSRPLRLRDQADDLAAVLAAEGARECHLVGWCSGPKAALAFHRRRPGAVRSMVFLHGSFRHTGDAAGREPDTPYERNLEELCRAVTARPALAGRLRTLFTGAPAPLPDDTPPHQAAEEVLARPARALDTELLRPFADDAVLVAYARQLLDYWADDALAHAGDVDVPVLCVGAEFDRIASPERLALAAGRFPRARHELLPGATHHSMYDRPAEVAALLTEFFAAAEPRSIVSGAPR</sequence>
<geneLocation type="plasmid" evidence="3 4">
    <name>unnamed1</name>
</geneLocation>
<name>A0A7H1BKN0_9ACTN</name>
<keyword evidence="4" id="KW-1185">Reference proteome</keyword>
<feature type="region of interest" description="Disordered" evidence="1">
    <location>
        <begin position="1"/>
        <end position="38"/>
    </location>
</feature>
<evidence type="ECO:0000256" key="1">
    <source>
        <dbReference type="SAM" id="MobiDB-lite"/>
    </source>
</evidence>
<reference evidence="3 4" key="1">
    <citation type="submission" date="2020-09" db="EMBL/GenBank/DDBJ databases">
        <title>A novel species.</title>
        <authorList>
            <person name="Gao J."/>
        </authorList>
    </citation>
    <scope>NUCLEOTIDE SEQUENCE [LARGE SCALE GENOMIC DNA]</scope>
    <source>
        <strain evidence="3 4">CRXT-Y-14</strain>
        <plasmid evidence="3 4">unnamed1</plasmid>
    </source>
</reference>
<dbReference type="RefSeq" id="WP_188341940.1">
    <property type="nucleotide sequence ID" value="NZ_CP061282.1"/>
</dbReference>
<dbReference type="EMBL" id="CP061282">
    <property type="protein sequence ID" value="QNS09285.1"/>
    <property type="molecule type" value="Genomic_DNA"/>
</dbReference>
<dbReference type="Proteomes" id="UP000516428">
    <property type="component" value="Plasmid unnamed1"/>
</dbReference>
<organism evidence="3 4">
    <name type="scientific">Streptomyces xanthii</name>
    <dbReference type="NCBI Taxonomy" id="2768069"/>
    <lineage>
        <taxon>Bacteria</taxon>
        <taxon>Bacillati</taxon>
        <taxon>Actinomycetota</taxon>
        <taxon>Actinomycetes</taxon>
        <taxon>Kitasatosporales</taxon>
        <taxon>Streptomycetaceae</taxon>
        <taxon>Streptomyces</taxon>
    </lineage>
</organism>
<dbReference type="InterPro" id="IPR000073">
    <property type="entry name" value="AB_hydrolase_1"/>
</dbReference>
<dbReference type="Gene3D" id="3.40.50.1820">
    <property type="entry name" value="alpha/beta hydrolase"/>
    <property type="match status" value="1"/>
</dbReference>
<accession>A0A7H1BKN0</accession>
<proteinExistence type="predicted"/>
<protein>
    <submittedName>
        <fullName evidence="3">Alpha/beta hydrolase</fullName>
    </submittedName>
</protein>
<dbReference type="SUPFAM" id="SSF53474">
    <property type="entry name" value="alpha/beta-Hydrolases"/>
    <property type="match status" value="1"/>
</dbReference>
<keyword evidence="3" id="KW-0378">Hydrolase</keyword>
<gene>
    <name evidence="3" type="ORF">IAG42_36690</name>
</gene>
<dbReference type="KEGG" id="sxn:IAG42_36690"/>
<feature type="compositionally biased region" description="Low complexity" evidence="1">
    <location>
        <begin position="21"/>
        <end position="30"/>
    </location>
</feature>
<feature type="domain" description="AB hydrolase-1" evidence="2">
    <location>
        <begin position="186"/>
        <end position="288"/>
    </location>
</feature>
<dbReference type="GO" id="GO:0016787">
    <property type="term" value="F:hydrolase activity"/>
    <property type="evidence" value="ECO:0007669"/>
    <property type="project" value="UniProtKB-KW"/>
</dbReference>
<evidence type="ECO:0000313" key="4">
    <source>
        <dbReference type="Proteomes" id="UP000516428"/>
    </source>
</evidence>
<dbReference type="InterPro" id="IPR029058">
    <property type="entry name" value="AB_hydrolase_fold"/>
</dbReference>